<gene>
    <name evidence="10" type="ORF">AAFC00_001211</name>
</gene>
<dbReference type="InterPro" id="IPR036237">
    <property type="entry name" value="Xyl_isomerase-like_sf"/>
</dbReference>
<feature type="region of interest" description="Disordered" evidence="8">
    <location>
        <begin position="1"/>
        <end position="156"/>
    </location>
</feature>
<keyword evidence="11" id="KW-1185">Reference proteome</keyword>
<feature type="compositionally biased region" description="Basic and acidic residues" evidence="8">
    <location>
        <begin position="475"/>
        <end position="501"/>
    </location>
</feature>
<reference evidence="10 11" key="1">
    <citation type="submission" date="2024-07" db="EMBL/GenBank/DDBJ databases">
        <title>Draft sequence of the Neodothiora populina.</title>
        <authorList>
            <person name="Drown D.D."/>
            <person name="Schuette U.S."/>
            <person name="Buechlein A.B."/>
            <person name="Rusch D.R."/>
            <person name="Winton L.W."/>
            <person name="Adams G.A."/>
        </authorList>
    </citation>
    <scope>NUCLEOTIDE SEQUENCE [LARGE SCALE GENOMIC DNA]</scope>
    <source>
        <strain evidence="10 11">CPC 39397</strain>
    </source>
</reference>
<feature type="compositionally biased region" description="Acidic residues" evidence="8">
    <location>
        <begin position="524"/>
        <end position="534"/>
    </location>
</feature>
<keyword evidence="5" id="KW-0378">Hydrolase</keyword>
<feature type="region of interest" description="Disordered" evidence="8">
    <location>
        <begin position="475"/>
        <end position="534"/>
    </location>
</feature>
<dbReference type="InterPro" id="IPR001719">
    <property type="entry name" value="AP_endonuc_2"/>
</dbReference>
<dbReference type="NCBIfam" id="NF002199">
    <property type="entry name" value="PRK01060.1-4"/>
    <property type="match status" value="1"/>
</dbReference>
<dbReference type="NCBIfam" id="TIGR00587">
    <property type="entry name" value="nfo"/>
    <property type="match status" value="1"/>
</dbReference>
<comment type="similarity">
    <text evidence="2">Belongs to the AP endonuclease 2 family.</text>
</comment>
<evidence type="ECO:0000256" key="5">
    <source>
        <dbReference type="ARBA" id="ARBA00022801"/>
    </source>
</evidence>
<dbReference type="InterPro" id="IPR018246">
    <property type="entry name" value="AP_endonuc_F2_Zn_BS"/>
</dbReference>
<dbReference type="RefSeq" id="XP_069203840.1">
    <property type="nucleotide sequence ID" value="XM_069340371.1"/>
</dbReference>
<dbReference type="PANTHER" id="PTHR21445">
    <property type="entry name" value="ENDONUCLEASE IV ENDODEOXYRIBONUCLEASE IV"/>
    <property type="match status" value="1"/>
</dbReference>
<keyword evidence="4" id="KW-0227">DNA damage</keyword>
<dbReference type="SUPFAM" id="SSF51658">
    <property type="entry name" value="Xylose isomerase-like"/>
    <property type="match status" value="1"/>
</dbReference>
<keyword evidence="6" id="KW-0862">Zinc</keyword>
<evidence type="ECO:0000313" key="11">
    <source>
        <dbReference type="Proteomes" id="UP001562354"/>
    </source>
</evidence>
<name>A0ABR3PNF4_9PEZI</name>
<evidence type="ECO:0000256" key="3">
    <source>
        <dbReference type="ARBA" id="ARBA00022723"/>
    </source>
</evidence>
<comment type="cofactor">
    <cofactor evidence="1">
        <name>Zn(2+)</name>
        <dbReference type="ChEBI" id="CHEBI:29105"/>
    </cofactor>
</comment>
<dbReference type="SMART" id="SM00518">
    <property type="entry name" value="AP2Ec"/>
    <property type="match status" value="1"/>
</dbReference>
<accession>A0ABR3PNF4</accession>
<organism evidence="10 11">
    <name type="scientific">Neodothiora populina</name>
    <dbReference type="NCBI Taxonomy" id="2781224"/>
    <lineage>
        <taxon>Eukaryota</taxon>
        <taxon>Fungi</taxon>
        <taxon>Dikarya</taxon>
        <taxon>Ascomycota</taxon>
        <taxon>Pezizomycotina</taxon>
        <taxon>Dothideomycetes</taxon>
        <taxon>Dothideomycetidae</taxon>
        <taxon>Dothideales</taxon>
        <taxon>Dothioraceae</taxon>
        <taxon>Neodothiora</taxon>
    </lineage>
</organism>
<evidence type="ECO:0000256" key="7">
    <source>
        <dbReference type="ARBA" id="ARBA00023204"/>
    </source>
</evidence>
<evidence type="ECO:0000256" key="1">
    <source>
        <dbReference type="ARBA" id="ARBA00001947"/>
    </source>
</evidence>
<evidence type="ECO:0000256" key="6">
    <source>
        <dbReference type="ARBA" id="ARBA00022833"/>
    </source>
</evidence>
<dbReference type="InterPro" id="IPR013022">
    <property type="entry name" value="Xyl_isomerase-like_TIM-brl"/>
</dbReference>
<evidence type="ECO:0000259" key="9">
    <source>
        <dbReference type="Pfam" id="PF01261"/>
    </source>
</evidence>
<comment type="caution">
    <text evidence="10">The sequence shown here is derived from an EMBL/GenBank/DDBJ whole genome shotgun (WGS) entry which is preliminary data.</text>
</comment>
<dbReference type="Gene3D" id="3.20.20.150">
    <property type="entry name" value="Divalent-metal-dependent TIM barrel enzymes"/>
    <property type="match status" value="1"/>
</dbReference>
<proteinExistence type="inferred from homology"/>
<feature type="compositionally biased region" description="Basic residues" evidence="8">
    <location>
        <begin position="502"/>
        <end position="518"/>
    </location>
</feature>
<evidence type="ECO:0000256" key="2">
    <source>
        <dbReference type="ARBA" id="ARBA00005340"/>
    </source>
</evidence>
<protein>
    <recommendedName>
        <fullName evidence="9">Xylose isomerase-like TIM barrel domain-containing protein</fullName>
    </recommendedName>
</protein>
<dbReference type="CDD" id="cd00019">
    <property type="entry name" value="AP2Ec"/>
    <property type="match status" value="1"/>
</dbReference>
<evidence type="ECO:0000256" key="4">
    <source>
        <dbReference type="ARBA" id="ARBA00022763"/>
    </source>
</evidence>
<dbReference type="PROSITE" id="PS00730">
    <property type="entry name" value="AP_NUCLEASE_F2_2"/>
    <property type="match status" value="1"/>
</dbReference>
<dbReference type="PROSITE" id="PS51432">
    <property type="entry name" value="AP_NUCLEASE_F2_4"/>
    <property type="match status" value="1"/>
</dbReference>
<dbReference type="EMBL" id="JBFMKM010000003">
    <property type="protein sequence ID" value="KAL1310991.1"/>
    <property type="molecule type" value="Genomic_DNA"/>
</dbReference>
<evidence type="ECO:0000256" key="8">
    <source>
        <dbReference type="SAM" id="MobiDB-lite"/>
    </source>
</evidence>
<keyword evidence="7" id="KW-0234">DNA repair</keyword>
<dbReference type="GeneID" id="95974914"/>
<evidence type="ECO:0000313" key="10">
    <source>
        <dbReference type="EMBL" id="KAL1310991.1"/>
    </source>
</evidence>
<sequence length="534" mass="58880">MPPRIPKKPSRQDSSDLSSAPPSVIRESDQGETAVSAPASRGTKRKRVTRDKTVIASAKNGTAVTKGAQVKEESVTQELPSPKRSRRARKDPDPQAAEQEGEEEEILPAKKARKAPAPKKEQVVKEEEAEPSTTATEKKTPKKRKTKEEKEAEMQPLRGRNPLCKVIIGAHVSAAGGVGNAVTNSLHIGANAFALFLKSQRKWANPPLEDSVASIFLDKCKKHDYQQNKNVVPHGSYLVNLAHTDKDRTKQAYDSFLDDIKRCEKLGIRLYNFHPGNCLTTDRAEAIAHLASNLNRAHKETSTVITLLENMAAGGNVLGSTFEDLRDIIAHVQDKSRVGVCLDTCHAFAGGYDLRTPAALDKTLSEFDDIVGLNYLRAVHLNDSKAPFSSNRDLHANIGTGFLGLRAFHAIVNDSRFHNLPMVLETPIDVRDDDGNILKDEKGKDREDRGIWAGEIEMLEGLVGTDVTSDEFTELEEKLSKRGRPERERIQKQVDSREEKKQKVKAGAKAKAGKKGGKKKQETSDEESELSDLD</sequence>
<dbReference type="HAMAP" id="MF_00152">
    <property type="entry name" value="Nfo"/>
    <property type="match status" value="1"/>
</dbReference>
<dbReference type="Pfam" id="PF01261">
    <property type="entry name" value="AP_endonuc_2"/>
    <property type="match status" value="1"/>
</dbReference>
<keyword evidence="3" id="KW-0479">Metal-binding</keyword>
<dbReference type="PANTHER" id="PTHR21445:SF0">
    <property type="entry name" value="APURINIC-APYRIMIDINIC ENDONUCLEASE"/>
    <property type="match status" value="1"/>
</dbReference>
<dbReference type="Proteomes" id="UP001562354">
    <property type="component" value="Unassembled WGS sequence"/>
</dbReference>
<feature type="domain" description="Xylose isomerase-like TIM barrel" evidence="9">
    <location>
        <begin position="187"/>
        <end position="433"/>
    </location>
</feature>